<evidence type="ECO:0000313" key="10">
    <source>
        <dbReference type="Proteomes" id="UP001162164"/>
    </source>
</evidence>
<evidence type="ECO:0000256" key="6">
    <source>
        <dbReference type="RuleBase" id="RU361188"/>
    </source>
</evidence>
<dbReference type="PRINTS" id="PR00843">
    <property type="entry name" value="GLHYDRLASE30"/>
</dbReference>
<comment type="similarity">
    <text evidence="2 6">Belongs to the glycosyl hydrolase 30 family.</text>
</comment>
<reference evidence="9" key="1">
    <citation type="journal article" date="2023" name="Insect Mol. Biol.">
        <title>Genome sequencing provides insights into the evolution of gene families encoding plant cell wall-degrading enzymes in longhorned beetles.</title>
        <authorList>
            <person name="Shin N.R."/>
            <person name="Okamura Y."/>
            <person name="Kirsch R."/>
            <person name="Pauchet Y."/>
        </authorList>
    </citation>
    <scope>NUCLEOTIDE SEQUENCE</scope>
    <source>
        <strain evidence="9">MMC_N1</strain>
    </source>
</reference>
<comment type="catalytic activity">
    <reaction evidence="1">
        <text>a beta-D-glucosyl-(1&lt;-&gt;1')-N-acylsphing-4-enine + H2O = an N-acylsphing-4-enine + D-glucose</text>
        <dbReference type="Rhea" id="RHEA:13269"/>
        <dbReference type="ChEBI" id="CHEBI:4167"/>
        <dbReference type="ChEBI" id="CHEBI:15377"/>
        <dbReference type="ChEBI" id="CHEBI:22801"/>
        <dbReference type="ChEBI" id="CHEBI:52639"/>
        <dbReference type="EC" id="3.2.1.45"/>
    </reaction>
    <physiologicalReaction direction="left-to-right" evidence="1">
        <dbReference type="Rhea" id="RHEA:13270"/>
    </physiologicalReaction>
</comment>
<dbReference type="Proteomes" id="UP001162164">
    <property type="component" value="Unassembled WGS sequence"/>
</dbReference>
<organism evidence="9 10">
    <name type="scientific">Molorchus minor</name>
    <dbReference type="NCBI Taxonomy" id="1323400"/>
    <lineage>
        <taxon>Eukaryota</taxon>
        <taxon>Metazoa</taxon>
        <taxon>Ecdysozoa</taxon>
        <taxon>Arthropoda</taxon>
        <taxon>Hexapoda</taxon>
        <taxon>Insecta</taxon>
        <taxon>Pterygota</taxon>
        <taxon>Neoptera</taxon>
        <taxon>Endopterygota</taxon>
        <taxon>Coleoptera</taxon>
        <taxon>Polyphaga</taxon>
        <taxon>Cucujiformia</taxon>
        <taxon>Chrysomeloidea</taxon>
        <taxon>Cerambycidae</taxon>
        <taxon>Lamiinae</taxon>
        <taxon>Monochamini</taxon>
        <taxon>Molorchus</taxon>
    </lineage>
</organism>
<dbReference type="SUPFAM" id="SSF51445">
    <property type="entry name" value="(Trans)glycosidases"/>
    <property type="match status" value="1"/>
</dbReference>
<dbReference type="InterPro" id="IPR033452">
    <property type="entry name" value="GH30_C"/>
</dbReference>
<evidence type="ECO:0000259" key="8">
    <source>
        <dbReference type="Pfam" id="PF17189"/>
    </source>
</evidence>
<dbReference type="Pfam" id="PF17189">
    <property type="entry name" value="Glyco_hydro_30C"/>
    <property type="match status" value="1"/>
</dbReference>
<name>A0ABQ9JP68_9CUCU</name>
<accession>A0ABQ9JP68</accession>
<keyword evidence="5 6" id="KW-0378">Hydrolase</keyword>
<evidence type="ECO:0000256" key="4">
    <source>
        <dbReference type="ARBA" id="ARBA00022729"/>
    </source>
</evidence>
<dbReference type="InterPro" id="IPR001139">
    <property type="entry name" value="Glyco_hydro_30"/>
</dbReference>
<protein>
    <recommendedName>
        <fullName evidence="3 6">Glucosylceramidase</fullName>
        <ecNumber evidence="3 6">3.2.1.45</ecNumber>
    </recommendedName>
</protein>
<feature type="domain" description="Glycosyl hydrolase family 30 TIM-barrel" evidence="7">
    <location>
        <begin position="143"/>
        <end position="464"/>
    </location>
</feature>
<dbReference type="InterPro" id="IPR017853">
    <property type="entry name" value="GH"/>
</dbReference>
<dbReference type="InterPro" id="IPR033453">
    <property type="entry name" value="Glyco_hydro_30_TIM-barrel"/>
</dbReference>
<proteinExistence type="inferred from homology"/>
<evidence type="ECO:0000259" key="7">
    <source>
        <dbReference type="Pfam" id="PF02055"/>
    </source>
</evidence>
<gene>
    <name evidence="9" type="ORF">NQ317_006360</name>
</gene>
<dbReference type="Gene3D" id="3.20.20.80">
    <property type="entry name" value="Glycosidases"/>
    <property type="match status" value="1"/>
</dbReference>
<evidence type="ECO:0000256" key="1">
    <source>
        <dbReference type="ARBA" id="ARBA00001013"/>
    </source>
</evidence>
<dbReference type="EC" id="3.2.1.45" evidence="3 6"/>
<dbReference type="EMBL" id="JAPWTJ010000319">
    <property type="protein sequence ID" value="KAJ8979724.1"/>
    <property type="molecule type" value="Genomic_DNA"/>
</dbReference>
<keyword evidence="4" id="KW-0732">Signal</keyword>
<evidence type="ECO:0000256" key="5">
    <source>
        <dbReference type="ARBA" id="ARBA00022801"/>
    </source>
</evidence>
<evidence type="ECO:0000256" key="3">
    <source>
        <dbReference type="ARBA" id="ARBA00012658"/>
    </source>
</evidence>
<comment type="caution">
    <text evidence="9">The sequence shown here is derived from an EMBL/GenBank/DDBJ whole genome shotgun (WGS) entry which is preliminary data.</text>
</comment>
<keyword evidence="10" id="KW-1185">Reference proteome</keyword>
<keyword evidence="6" id="KW-0326">Glycosidase</keyword>
<keyword evidence="6" id="KW-0746">Sphingolipid metabolism</keyword>
<dbReference type="PANTHER" id="PTHR11069:SF23">
    <property type="entry name" value="LYSOSOMAL ACID GLUCOSYLCERAMIDASE"/>
    <property type="match status" value="1"/>
</dbReference>
<dbReference type="Pfam" id="PF02055">
    <property type="entry name" value="Glyco_hydro_30"/>
    <property type="match status" value="1"/>
</dbReference>
<sequence length="561" mass="64100">MVRVKFIGHTVVVEVVTFCIENGSVTAKGICNIELEKQMRLFIEMVVSLKRMIVRIIFLIAFVHIIRSDDCIARTYTTGTVCVCNSSYCDTIPDLNVSVGTFQIYSTSKSRLGFYSDTGSFENESLEDIITITINRTNQYQSIIGFGGAFTDAAGINIKSLSAEAQEKLLEIYVRVPIGGTDFSTRGYSYADQENDTVLEYFELQPEDINYKIPFIQQAKNLTDNTLKLLASPWSAPKWMKTNNDWAGVGFLKDEYYQLWADYFLKFFDEYEKYNITYWGMTLQNEPINGFVSDLLSQINSMGWLPSQMNQWIAENLGPTIRNSSHEAIKIMLFDDNREALFLLPEQLENNTTMTYADGFAVHWYWNNMTSFCCRQKRVMVIKAMKVPWKRVVGRGGVKYILDIIENLEYGTSGWLDWNMVLDETGGPTYIDNNVDSPIISNETLQEFYKQPMFYGIGHFSKFLRPGSVRLETIVSNEDTLKTTGFLRPDNLTALIIFNSADENVTIQIEDTIIISIYIVKFLEHVPGHHAKMLDSAVTSLSLRISEKSLEYADAWLRGTR</sequence>
<evidence type="ECO:0000313" key="9">
    <source>
        <dbReference type="EMBL" id="KAJ8979724.1"/>
    </source>
</evidence>
<evidence type="ECO:0000256" key="2">
    <source>
        <dbReference type="ARBA" id="ARBA00005382"/>
    </source>
</evidence>
<dbReference type="PANTHER" id="PTHR11069">
    <property type="entry name" value="GLUCOSYLCERAMIDASE"/>
    <property type="match status" value="1"/>
</dbReference>
<keyword evidence="6" id="KW-0443">Lipid metabolism</keyword>
<feature type="domain" description="Glycosyl hydrolase family 30 beta sandwich" evidence="8">
    <location>
        <begin position="467"/>
        <end position="512"/>
    </location>
</feature>